<sequence length="101" mass="11725">MLSDSDHQFLFHLLPLAGGSFARLAMRSDDGVFIAYLHRRAQLVDIVDDEWAQDVLGQDDFDLPASELDSDNDERKSDEKWVELCLDEFQVMRAVPRRWDL</sequence>
<evidence type="ECO:0000256" key="2">
    <source>
        <dbReference type="ARBA" id="ARBA00022618"/>
    </source>
</evidence>
<dbReference type="GO" id="GO:0005680">
    <property type="term" value="C:anaphase-promoting complex"/>
    <property type="evidence" value="ECO:0007669"/>
    <property type="project" value="InterPro"/>
</dbReference>
<reference evidence="7" key="1">
    <citation type="journal article" date="2013" name="Nature">
        <title>Pan genome of the phytoplankton Emiliania underpins its global distribution.</title>
        <authorList>
            <person name="Read B.A."/>
            <person name="Kegel J."/>
            <person name="Klute M.J."/>
            <person name="Kuo A."/>
            <person name="Lefebvre S.C."/>
            <person name="Maumus F."/>
            <person name="Mayer C."/>
            <person name="Miller J."/>
            <person name="Monier A."/>
            <person name="Salamov A."/>
            <person name="Young J."/>
            <person name="Aguilar M."/>
            <person name="Claverie J.M."/>
            <person name="Frickenhaus S."/>
            <person name="Gonzalez K."/>
            <person name="Herman E.K."/>
            <person name="Lin Y.C."/>
            <person name="Napier J."/>
            <person name="Ogata H."/>
            <person name="Sarno A.F."/>
            <person name="Shmutz J."/>
            <person name="Schroeder D."/>
            <person name="de Vargas C."/>
            <person name="Verret F."/>
            <person name="von Dassow P."/>
            <person name="Valentin K."/>
            <person name="Van de Peer Y."/>
            <person name="Wheeler G."/>
            <person name="Dacks J.B."/>
            <person name="Delwiche C.F."/>
            <person name="Dyhrman S.T."/>
            <person name="Glockner G."/>
            <person name="John U."/>
            <person name="Richards T."/>
            <person name="Worden A.Z."/>
            <person name="Zhang X."/>
            <person name="Grigoriev I.V."/>
            <person name="Allen A.E."/>
            <person name="Bidle K."/>
            <person name="Borodovsky M."/>
            <person name="Bowler C."/>
            <person name="Brownlee C."/>
            <person name="Cock J.M."/>
            <person name="Elias M."/>
            <person name="Gladyshev V.N."/>
            <person name="Groth M."/>
            <person name="Guda C."/>
            <person name="Hadaegh A."/>
            <person name="Iglesias-Rodriguez M.D."/>
            <person name="Jenkins J."/>
            <person name="Jones B.M."/>
            <person name="Lawson T."/>
            <person name="Leese F."/>
            <person name="Lindquist E."/>
            <person name="Lobanov A."/>
            <person name="Lomsadze A."/>
            <person name="Malik S.B."/>
            <person name="Marsh M.E."/>
            <person name="Mackinder L."/>
            <person name="Mock T."/>
            <person name="Mueller-Roeber B."/>
            <person name="Pagarete A."/>
            <person name="Parker M."/>
            <person name="Probert I."/>
            <person name="Quesneville H."/>
            <person name="Raines C."/>
            <person name="Rensing S.A."/>
            <person name="Riano-Pachon D.M."/>
            <person name="Richier S."/>
            <person name="Rokitta S."/>
            <person name="Shiraiwa Y."/>
            <person name="Soanes D.M."/>
            <person name="van der Giezen M."/>
            <person name="Wahlund T.M."/>
            <person name="Williams B."/>
            <person name="Wilson W."/>
            <person name="Wolfe G."/>
            <person name="Wurch L.L."/>
        </authorList>
    </citation>
    <scope>NUCLEOTIDE SEQUENCE</scope>
</reference>
<reference evidence="6" key="2">
    <citation type="submission" date="2024-10" db="UniProtKB">
        <authorList>
            <consortium name="EnsemblProtists"/>
        </authorList>
    </citation>
    <scope>IDENTIFICATION</scope>
</reference>
<keyword evidence="2" id="KW-0132">Cell division</keyword>
<dbReference type="KEGG" id="ehx:EMIHUDRAFT_228753"/>
<evidence type="ECO:0000256" key="1">
    <source>
        <dbReference type="ARBA" id="ARBA00006940"/>
    </source>
</evidence>
<keyword evidence="5" id="KW-0131">Cell cycle</keyword>
<keyword evidence="7" id="KW-1185">Reference proteome</keyword>
<protein>
    <recommendedName>
        <fullName evidence="8">Anaphase-promoting complex subunit 13</fullName>
    </recommendedName>
</protein>
<dbReference type="EnsemblProtists" id="EOD34117">
    <property type="protein sequence ID" value="EOD34117"/>
    <property type="gene ID" value="EMIHUDRAFT_228753"/>
</dbReference>
<evidence type="ECO:0000256" key="5">
    <source>
        <dbReference type="ARBA" id="ARBA00023306"/>
    </source>
</evidence>
<evidence type="ECO:0000256" key="3">
    <source>
        <dbReference type="ARBA" id="ARBA00022776"/>
    </source>
</evidence>
<keyword evidence="3" id="KW-0498">Mitosis</keyword>
<dbReference type="HOGENOM" id="CLU_2297018_0_0_1"/>
<dbReference type="RefSeq" id="XP_005786546.1">
    <property type="nucleotide sequence ID" value="XM_005786489.1"/>
</dbReference>
<evidence type="ECO:0000313" key="6">
    <source>
        <dbReference type="EnsemblProtists" id="EOD34117"/>
    </source>
</evidence>
<comment type="similarity">
    <text evidence="1">Belongs to the APC13 family.</text>
</comment>
<keyword evidence="4" id="KW-0833">Ubl conjugation pathway</keyword>
<evidence type="ECO:0008006" key="8">
    <source>
        <dbReference type="Google" id="ProtNLM"/>
    </source>
</evidence>
<dbReference type="Pfam" id="PF05839">
    <property type="entry name" value="Apc13p"/>
    <property type="match status" value="1"/>
</dbReference>
<dbReference type="Proteomes" id="UP000013827">
    <property type="component" value="Unassembled WGS sequence"/>
</dbReference>
<evidence type="ECO:0000313" key="7">
    <source>
        <dbReference type="Proteomes" id="UP000013827"/>
    </source>
</evidence>
<dbReference type="PaxDb" id="2903-EOD34117"/>
<dbReference type="AlphaFoldDB" id="A0A0D3KED2"/>
<dbReference type="InterPro" id="IPR008401">
    <property type="entry name" value="Apc13"/>
</dbReference>
<proteinExistence type="inferred from homology"/>
<dbReference type="GO" id="GO:0051301">
    <property type="term" value="P:cell division"/>
    <property type="evidence" value="ECO:0007669"/>
    <property type="project" value="UniProtKB-KW"/>
</dbReference>
<accession>A0A0D3KED2</accession>
<evidence type="ECO:0000256" key="4">
    <source>
        <dbReference type="ARBA" id="ARBA00022786"/>
    </source>
</evidence>
<dbReference type="GeneID" id="17279387"/>
<name>A0A0D3KED2_EMIH1</name>
<organism evidence="6 7">
    <name type="scientific">Emiliania huxleyi (strain CCMP1516)</name>
    <dbReference type="NCBI Taxonomy" id="280463"/>
    <lineage>
        <taxon>Eukaryota</taxon>
        <taxon>Haptista</taxon>
        <taxon>Haptophyta</taxon>
        <taxon>Prymnesiophyceae</taxon>
        <taxon>Isochrysidales</taxon>
        <taxon>Noelaerhabdaceae</taxon>
        <taxon>Emiliania</taxon>
    </lineage>
</organism>